<dbReference type="EMBL" id="CAJPWZ010001666">
    <property type="protein sequence ID" value="CAG2220600.1"/>
    <property type="molecule type" value="Genomic_DNA"/>
</dbReference>
<feature type="region of interest" description="Disordered" evidence="2">
    <location>
        <begin position="401"/>
        <end position="475"/>
    </location>
</feature>
<dbReference type="Proteomes" id="UP000683360">
    <property type="component" value="Unassembled WGS sequence"/>
</dbReference>
<feature type="compositionally biased region" description="Polar residues" evidence="2">
    <location>
        <begin position="421"/>
        <end position="434"/>
    </location>
</feature>
<dbReference type="OrthoDB" id="10002522at2759"/>
<evidence type="ECO:0000256" key="2">
    <source>
        <dbReference type="SAM" id="MobiDB-lite"/>
    </source>
</evidence>
<feature type="compositionally biased region" description="Basic and acidic residues" evidence="2">
    <location>
        <begin position="803"/>
        <end position="815"/>
    </location>
</feature>
<accession>A0A8S3SRC4</accession>
<feature type="compositionally biased region" description="Polar residues" evidence="2">
    <location>
        <begin position="232"/>
        <end position="246"/>
    </location>
</feature>
<evidence type="ECO:0000313" key="3">
    <source>
        <dbReference type="EMBL" id="CAG2220600.1"/>
    </source>
</evidence>
<feature type="compositionally biased region" description="Basic and acidic residues" evidence="2">
    <location>
        <begin position="63"/>
        <end position="88"/>
    </location>
</feature>
<feature type="compositionally biased region" description="Basic and acidic residues" evidence="2">
    <location>
        <begin position="745"/>
        <end position="754"/>
    </location>
</feature>
<feature type="compositionally biased region" description="Polar residues" evidence="2">
    <location>
        <begin position="770"/>
        <end position="781"/>
    </location>
</feature>
<feature type="compositionally biased region" description="Basic and acidic residues" evidence="2">
    <location>
        <begin position="327"/>
        <end position="336"/>
    </location>
</feature>
<dbReference type="AlphaFoldDB" id="A0A8S3SRC4"/>
<feature type="region of interest" description="Disordered" evidence="2">
    <location>
        <begin position="689"/>
        <end position="837"/>
    </location>
</feature>
<name>A0A8S3SRC4_MYTED</name>
<feature type="coiled-coil region" evidence="1">
    <location>
        <begin position="336"/>
        <end position="363"/>
    </location>
</feature>
<reference evidence="3" key="1">
    <citation type="submission" date="2021-03" db="EMBL/GenBank/DDBJ databases">
        <authorList>
            <person name="Bekaert M."/>
        </authorList>
    </citation>
    <scope>NUCLEOTIDE SEQUENCE</scope>
</reference>
<keyword evidence="4" id="KW-1185">Reference proteome</keyword>
<evidence type="ECO:0000256" key="1">
    <source>
        <dbReference type="SAM" id="Coils"/>
    </source>
</evidence>
<keyword evidence="1" id="KW-0175">Coiled coil</keyword>
<comment type="caution">
    <text evidence="3">The sequence shown here is derived from an EMBL/GenBank/DDBJ whole genome shotgun (WGS) entry which is preliminary data.</text>
</comment>
<feature type="region of interest" description="Disordered" evidence="2">
    <location>
        <begin position="172"/>
        <end position="336"/>
    </location>
</feature>
<feature type="compositionally biased region" description="Basic and acidic residues" evidence="2">
    <location>
        <begin position="822"/>
        <end position="836"/>
    </location>
</feature>
<feature type="compositionally biased region" description="Polar residues" evidence="2">
    <location>
        <begin position="705"/>
        <end position="717"/>
    </location>
</feature>
<feature type="compositionally biased region" description="Basic and acidic residues" evidence="2">
    <location>
        <begin position="292"/>
        <end position="314"/>
    </location>
</feature>
<feature type="region of interest" description="Disordered" evidence="2">
    <location>
        <begin position="502"/>
        <end position="552"/>
    </location>
</feature>
<sequence length="873" mass="100766">MHHIKIEQRKKGAVHKCSLCFTISPNLIEYGKHLNGDKHKQAIEESRVQIETLDPQEIQSRLHSSEKDEDPHSETDRMETSYGRDPRGHQRSYSQPATRGQFFGNRRPYRNRHGQFYDKGYNYQDSMENPYWHKSGMMQMFPYQWRQPWDSTSPDPWEHPNQTPEDMEFQYQDKNRNRRPSHQESNEQYSGRERYNRYEYVRPERDQDVDKRRIDVDENRKSVRFEDESEETSGYLSQPQVSQDFITSKRRKRSSDIPEKEQPVGGRTTKNSKSRSLESPVVEADSTTDIEMSTKRSSVDKDRKQEVKKKTEAKVKKKKASSSKTSPRSDEGDTVLERAEKLCKELRDRREKAKKDVQKGKKVEKNEEINKQLAKFAEINKSYVKGVLDDADLDVPLKTFDMRSKKSDKISSTTPKKKNLSKFQQSCQGNNSYIHSIESPDESQTEKSSQKKTTSQPKSKAGKTKVTSKTRDIDEIRKEIELEVRQSQQDKTNKSLLNESLTLQENEEDESAVSEKNVGFRETQDSAEPSKLRSSVESTSRESLLKMVNSPRSRKERQQLAEFLRTYAKSQNRLSLPRFNLQMSGLYDNLEHYGEFGLEELSPEVQLQIAELIEADIKPDIDELEQNLLLSNIKIEGADDFPGIGTQLSSSVDKLELLDKSLNEREKSTAGFSDVESMNELNRLKSKILSSSEIKKEPDGVVKSPNRSSGPQSPQYSQEEREFIEKFCSPGSPAKDVSSPQKHLGRPDISRESRVSSPQKDVGKTDISKDSQVGSPQTHARSPQKHAHRADILKDSQFSSPQTHDHNSDVLRDSPVRSPHTHRADIPRKSQDDSFRHRIKTEMPFITDAQDTFVSDDYLDQREKSTRQKQVIY</sequence>
<feature type="region of interest" description="Disordered" evidence="2">
    <location>
        <begin position="50"/>
        <end position="111"/>
    </location>
</feature>
<proteinExistence type="predicted"/>
<feature type="compositionally biased region" description="Basic and acidic residues" evidence="2">
    <location>
        <begin position="172"/>
        <end position="226"/>
    </location>
</feature>
<organism evidence="3 4">
    <name type="scientific">Mytilus edulis</name>
    <name type="common">Blue mussel</name>
    <dbReference type="NCBI Taxonomy" id="6550"/>
    <lineage>
        <taxon>Eukaryota</taxon>
        <taxon>Metazoa</taxon>
        <taxon>Spiralia</taxon>
        <taxon>Lophotrochozoa</taxon>
        <taxon>Mollusca</taxon>
        <taxon>Bivalvia</taxon>
        <taxon>Autobranchia</taxon>
        <taxon>Pteriomorphia</taxon>
        <taxon>Mytilida</taxon>
        <taxon>Mytiloidea</taxon>
        <taxon>Mytilidae</taxon>
        <taxon>Mytilinae</taxon>
        <taxon>Mytilus</taxon>
    </lineage>
</organism>
<feature type="compositionally biased region" description="Basic and acidic residues" evidence="2">
    <location>
        <begin position="518"/>
        <end position="531"/>
    </location>
</feature>
<gene>
    <name evidence="3" type="ORF">MEDL_34110</name>
</gene>
<evidence type="ECO:0000313" key="4">
    <source>
        <dbReference type="Proteomes" id="UP000683360"/>
    </source>
</evidence>
<protein>
    <submittedName>
        <fullName evidence="3">Uncharacterized protein</fullName>
    </submittedName>
</protein>